<reference evidence="2" key="1">
    <citation type="submission" date="2015-12" db="EMBL/GenBank/DDBJ databases">
        <title>Gene expression during late stages of embryo sac development: a critical building block for successful pollen-pistil interactions.</title>
        <authorList>
            <person name="Liu Y."/>
            <person name="Joly V."/>
            <person name="Sabar M."/>
            <person name="Matton D.P."/>
        </authorList>
    </citation>
    <scope>NUCLEOTIDE SEQUENCE</scope>
</reference>
<proteinExistence type="predicted"/>
<feature type="non-terminal residue" evidence="2">
    <location>
        <position position="1"/>
    </location>
</feature>
<dbReference type="EMBL" id="GEDG01036473">
    <property type="protein sequence ID" value="JAP08680.1"/>
    <property type="molecule type" value="Transcribed_RNA"/>
</dbReference>
<evidence type="ECO:0000313" key="2">
    <source>
        <dbReference type="EMBL" id="JAP08680.1"/>
    </source>
</evidence>
<accession>A0A0V0GL10</accession>
<dbReference type="AlphaFoldDB" id="A0A0V0GL10"/>
<feature type="domain" description="Reverse transcriptase zinc-binding" evidence="1">
    <location>
        <begin position="7"/>
        <end position="53"/>
    </location>
</feature>
<dbReference type="Pfam" id="PF13966">
    <property type="entry name" value="zf-RVT"/>
    <property type="match status" value="1"/>
</dbReference>
<evidence type="ECO:0000259" key="1">
    <source>
        <dbReference type="Pfam" id="PF13966"/>
    </source>
</evidence>
<dbReference type="InterPro" id="IPR026960">
    <property type="entry name" value="RVT-Znf"/>
</dbReference>
<sequence length="66" mass="7435">TEECGTKPPTEVKCFTWLVVRRACPTHEALQRRGSCIASRCALSKEALEKITRTVHDICNLVAEYN</sequence>
<name>A0A0V0GL10_SOLCH</name>
<organism evidence="2">
    <name type="scientific">Solanum chacoense</name>
    <name type="common">Chaco potato</name>
    <dbReference type="NCBI Taxonomy" id="4108"/>
    <lineage>
        <taxon>Eukaryota</taxon>
        <taxon>Viridiplantae</taxon>
        <taxon>Streptophyta</taxon>
        <taxon>Embryophyta</taxon>
        <taxon>Tracheophyta</taxon>
        <taxon>Spermatophyta</taxon>
        <taxon>Magnoliopsida</taxon>
        <taxon>eudicotyledons</taxon>
        <taxon>Gunneridae</taxon>
        <taxon>Pentapetalae</taxon>
        <taxon>asterids</taxon>
        <taxon>lamiids</taxon>
        <taxon>Solanales</taxon>
        <taxon>Solanaceae</taxon>
        <taxon>Solanoideae</taxon>
        <taxon>Solaneae</taxon>
        <taxon>Solanum</taxon>
    </lineage>
</organism>
<protein>
    <submittedName>
        <fullName evidence="2">Putative ovule protein</fullName>
    </submittedName>
</protein>